<keyword evidence="5" id="KW-0496">Mitochondrion</keyword>
<evidence type="ECO:0000313" key="10">
    <source>
        <dbReference type="Proteomes" id="UP001145021"/>
    </source>
</evidence>
<comment type="subcellular location">
    <subcellularLocation>
        <location evidence="1">Mitochondrion</location>
    </subcellularLocation>
</comment>
<evidence type="ECO:0000256" key="1">
    <source>
        <dbReference type="ARBA" id="ARBA00004173"/>
    </source>
</evidence>
<evidence type="ECO:0000256" key="2">
    <source>
        <dbReference type="ARBA" id="ARBA00010741"/>
    </source>
</evidence>
<dbReference type="PANTHER" id="PTHR28184">
    <property type="entry name" value="MITOCHONDRIAL HOMOLOGOUS RECOMBINATION PROTEIN 1"/>
    <property type="match status" value="1"/>
</dbReference>
<evidence type="ECO:0000256" key="4">
    <source>
        <dbReference type="ARBA" id="ARBA00023015"/>
    </source>
</evidence>
<evidence type="ECO:0000256" key="5">
    <source>
        <dbReference type="ARBA" id="ARBA00023128"/>
    </source>
</evidence>
<evidence type="ECO:0000256" key="3">
    <source>
        <dbReference type="ARBA" id="ARBA00022980"/>
    </source>
</evidence>
<evidence type="ECO:0000256" key="7">
    <source>
        <dbReference type="ARBA" id="ARBA00023274"/>
    </source>
</evidence>
<dbReference type="EMBL" id="JANBOH010000038">
    <property type="protein sequence ID" value="KAJ1647117.1"/>
    <property type="molecule type" value="Genomic_DNA"/>
</dbReference>
<dbReference type="PANTHER" id="PTHR28184:SF1">
    <property type="entry name" value="LARGE RIBOSOMAL SUBUNIT PROTEIN ML67"/>
    <property type="match status" value="1"/>
</dbReference>
<protein>
    <recommendedName>
        <fullName evidence="8">Large ribosomal subunit protein mL67</fullName>
    </recommendedName>
</protein>
<dbReference type="GO" id="GO:0000150">
    <property type="term" value="F:DNA strand exchange activity"/>
    <property type="evidence" value="ECO:0007669"/>
    <property type="project" value="InterPro"/>
</dbReference>
<dbReference type="AlphaFoldDB" id="A0A9W7XL95"/>
<dbReference type="Proteomes" id="UP001145021">
    <property type="component" value="Unassembled WGS sequence"/>
</dbReference>
<gene>
    <name evidence="9" type="ORF">LPJ64_001448</name>
</gene>
<organism evidence="9 10">
    <name type="scientific">Coemansia asiatica</name>
    <dbReference type="NCBI Taxonomy" id="1052880"/>
    <lineage>
        <taxon>Eukaryota</taxon>
        <taxon>Fungi</taxon>
        <taxon>Fungi incertae sedis</taxon>
        <taxon>Zoopagomycota</taxon>
        <taxon>Kickxellomycotina</taxon>
        <taxon>Kickxellomycetes</taxon>
        <taxon>Kickxellales</taxon>
        <taxon>Kickxellaceae</taxon>
        <taxon>Coemansia</taxon>
    </lineage>
</organism>
<evidence type="ECO:0000256" key="6">
    <source>
        <dbReference type="ARBA" id="ARBA00023163"/>
    </source>
</evidence>
<dbReference type="GO" id="GO:0003735">
    <property type="term" value="F:structural constituent of ribosome"/>
    <property type="evidence" value="ECO:0007669"/>
    <property type="project" value="TreeGrafter"/>
</dbReference>
<keyword evidence="6" id="KW-0804">Transcription</keyword>
<dbReference type="Pfam" id="PF12829">
    <property type="entry name" value="Mhr1"/>
    <property type="match status" value="1"/>
</dbReference>
<dbReference type="GO" id="GO:1990904">
    <property type="term" value="C:ribonucleoprotein complex"/>
    <property type="evidence" value="ECO:0007669"/>
    <property type="project" value="UniProtKB-KW"/>
</dbReference>
<sequence length="181" mass="20827">MSRGIYLFRNIRTKQVLATTEKSLLSRPKLIKGQIPDPTLRPKAIRPDHWTPLVVATGFESEVSQNKIYLLASNPGHPLVPKTFKEKREYVLMRNKNKRLVDLDTTEKQVAQLARTFVYLDSMKSDAIPANNKVKLLWQDKEWVKKVEDAGLQWPSWIEHGELDLKRGNIILNPEVRTASS</sequence>
<dbReference type="GO" id="GO:0003697">
    <property type="term" value="F:single-stranded DNA binding"/>
    <property type="evidence" value="ECO:0007669"/>
    <property type="project" value="InterPro"/>
</dbReference>
<keyword evidence="7" id="KW-0687">Ribonucleoprotein</keyword>
<name>A0A9W7XL95_9FUNG</name>
<dbReference type="GO" id="GO:0005840">
    <property type="term" value="C:ribosome"/>
    <property type="evidence" value="ECO:0007669"/>
    <property type="project" value="UniProtKB-KW"/>
</dbReference>
<evidence type="ECO:0000256" key="8">
    <source>
        <dbReference type="ARBA" id="ARBA00035185"/>
    </source>
</evidence>
<keyword evidence="3" id="KW-0689">Ribosomal protein</keyword>
<evidence type="ECO:0000313" key="9">
    <source>
        <dbReference type="EMBL" id="KAJ1647117.1"/>
    </source>
</evidence>
<comment type="caution">
    <text evidence="9">The sequence shown here is derived from an EMBL/GenBank/DDBJ whole genome shotgun (WGS) entry which is preliminary data.</text>
</comment>
<accession>A0A9W7XL95</accession>
<keyword evidence="10" id="KW-1185">Reference proteome</keyword>
<dbReference type="GO" id="GO:0005739">
    <property type="term" value="C:mitochondrion"/>
    <property type="evidence" value="ECO:0007669"/>
    <property type="project" value="UniProtKB-SubCell"/>
</dbReference>
<comment type="similarity">
    <text evidence="2">Belongs to the mitochondrion-specific ribosomal protein mL67 family.</text>
</comment>
<reference evidence="9" key="1">
    <citation type="submission" date="2022-07" db="EMBL/GenBank/DDBJ databases">
        <title>Phylogenomic reconstructions and comparative analyses of Kickxellomycotina fungi.</title>
        <authorList>
            <person name="Reynolds N.K."/>
            <person name="Stajich J.E."/>
            <person name="Barry K."/>
            <person name="Grigoriev I.V."/>
            <person name="Crous P."/>
            <person name="Smith M.E."/>
        </authorList>
    </citation>
    <scope>NUCLEOTIDE SEQUENCE</scope>
    <source>
        <strain evidence="9">NBRC 105413</strain>
    </source>
</reference>
<keyword evidence="4" id="KW-0805">Transcription regulation</keyword>
<proteinExistence type="inferred from homology"/>
<dbReference type="InterPro" id="IPR024629">
    <property type="entry name" value="Ribosomal_mL67"/>
</dbReference>